<evidence type="ECO:0000313" key="2">
    <source>
        <dbReference type="EMBL" id="KAH3666276.1"/>
    </source>
</evidence>
<feature type="region of interest" description="Disordered" evidence="1">
    <location>
        <begin position="173"/>
        <end position="236"/>
    </location>
</feature>
<feature type="compositionally biased region" description="Polar residues" evidence="1">
    <location>
        <begin position="1"/>
        <end position="11"/>
    </location>
</feature>
<feature type="compositionally biased region" description="Basic and acidic residues" evidence="1">
    <location>
        <begin position="28"/>
        <end position="38"/>
    </location>
</feature>
<gene>
    <name evidence="2" type="ORF">OGAPHI_004465</name>
</gene>
<evidence type="ECO:0000313" key="3">
    <source>
        <dbReference type="Proteomes" id="UP000769157"/>
    </source>
</evidence>
<feature type="compositionally biased region" description="Polar residues" evidence="1">
    <location>
        <begin position="190"/>
        <end position="224"/>
    </location>
</feature>
<name>A0A9P8T5T9_9ASCO</name>
<feature type="compositionally biased region" description="Acidic residues" evidence="1">
    <location>
        <begin position="126"/>
        <end position="136"/>
    </location>
</feature>
<feature type="region of interest" description="Disordered" evidence="1">
    <location>
        <begin position="1"/>
        <end position="51"/>
    </location>
</feature>
<comment type="caution">
    <text evidence="2">The sequence shown here is derived from an EMBL/GenBank/DDBJ whole genome shotgun (WGS) entry which is preliminary data.</text>
</comment>
<dbReference type="GeneID" id="70236430"/>
<protein>
    <submittedName>
        <fullName evidence="2">Uncharacterized protein</fullName>
    </submittedName>
</protein>
<feature type="region of interest" description="Disordered" evidence="1">
    <location>
        <begin position="65"/>
        <end position="137"/>
    </location>
</feature>
<keyword evidence="3" id="KW-1185">Reference proteome</keyword>
<dbReference type="OrthoDB" id="5377012at2759"/>
<evidence type="ECO:0000256" key="1">
    <source>
        <dbReference type="SAM" id="MobiDB-lite"/>
    </source>
</evidence>
<sequence length="288" mass="30527">MSTEPAVQTQRDSVDVSGGRTAPYVGVHTEHHNRGSLDHRRKSSSGEPFKSGRFSWVKRLMNNNKPVPSTLVQGPSRNQRPVQQTRQETASVHGTKSLDDQRSTFSTDNSTIDNVSTRPILSNSSDESENEADEVDSSYKYYDPSVKSTAMTSIAPTSFTTASSYGPNNMLINPGGSSGAGSTTGAGTSVSNYSGTATPTGQSSAHQTAHGADSSSVITIASSTRNRRRRSIDTNASISAIPPASIFERIVPANASGHRIPVTEIPSRAAVSEQDSLVSTDYCSVASQ</sequence>
<dbReference type="Proteomes" id="UP000769157">
    <property type="component" value="Unassembled WGS sequence"/>
</dbReference>
<accession>A0A9P8T5T9</accession>
<dbReference type="RefSeq" id="XP_046061480.1">
    <property type="nucleotide sequence ID" value="XM_046205546.1"/>
</dbReference>
<proteinExistence type="predicted"/>
<reference evidence="2" key="2">
    <citation type="submission" date="2021-01" db="EMBL/GenBank/DDBJ databases">
        <authorList>
            <person name="Schikora-Tamarit M.A."/>
        </authorList>
    </citation>
    <scope>NUCLEOTIDE SEQUENCE</scope>
    <source>
        <strain evidence="2">CBS6075</strain>
    </source>
</reference>
<reference evidence="2" key="1">
    <citation type="journal article" date="2021" name="Open Biol.">
        <title>Shared evolutionary footprints suggest mitochondrial oxidative damage underlies multiple complex I losses in fungi.</title>
        <authorList>
            <person name="Schikora-Tamarit M.A."/>
            <person name="Marcet-Houben M."/>
            <person name="Nosek J."/>
            <person name="Gabaldon T."/>
        </authorList>
    </citation>
    <scope>NUCLEOTIDE SEQUENCE</scope>
    <source>
        <strain evidence="2">CBS6075</strain>
    </source>
</reference>
<feature type="compositionally biased region" description="Polar residues" evidence="1">
    <location>
        <begin position="103"/>
        <end position="121"/>
    </location>
</feature>
<dbReference type="EMBL" id="JAEUBE010000295">
    <property type="protein sequence ID" value="KAH3666276.1"/>
    <property type="molecule type" value="Genomic_DNA"/>
</dbReference>
<feature type="compositionally biased region" description="Polar residues" evidence="1">
    <location>
        <begin position="65"/>
        <end position="94"/>
    </location>
</feature>
<dbReference type="AlphaFoldDB" id="A0A9P8T5T9"/>
<organism evidence="2 3">
    <name type="scientific">Ogataea philodendri</name>
    <dbReference type="NCBI Taxonomy" id="1378263"/>
    <lineage>
        <taxon>Eukaryota</taxon>
        <taxon>Fungi</taxon>
        <taxon>Dikarya</taxon>
        <taxon>Ascomycota</taxon>
        <taxon>Saccharomycotina</taxon>
        <taxon>Pichiomycetes</taxon>
        <taxon>Pichiales</taxon>
        <taxon>Pichiaceae</taxon>
        <taxon>Ogataea</taxon>
    </lineage>
</organism>